<evidence type="ECO:0000313" key="3">
    <source>
        <dbReference type="Proteomes" id="UP001165121"/>
    </source>
</evidence>
<reference evidence="2" key="1">
    <citation type="submission" date="2023-04" db="EMBL/GenBank/DDBJ databases">
        <title>Phytophthora fragariaefolia NBRC 109709.</title>
        <authorList>
            <person name="Ichikawa N."/>
            <person name="Sato H."/>
            <person name="Tonouchi N."/>
        </authorList>
    </citation>
    <scope>NUCLEOTIDE SEQUENCE</scope>
    <source>
        <strain evidence="2">NBRC 109709</strain>
    </source>
</reference>
<evidence type="ECO:0000313" key="2">
    <source>
        <dbReference type="EMBL" id="GMF22890.1"/>
    </source>
</evidence>
<organism evidence="2 3">
    <name type="scientific">Phytophthora fragariaefolia</name>
    <dbReference type="NCBI Taxonomy" id="1490495"/>
    <lineage>
        <taxon>Eukaryota</taxon>
        <taxon>Sar</taxon>
        <taxon>Stramenopiles</taxon>
        <taxon>Oomycota</taxon>
        <taxon>Peronosporomycetes</taxon>
        <taxon>Peronosporales</taxon>
        <taxon>Peronosporaceae</taxon>
        <taxon>Phytophthora</taxon>
    </lineage>
</organism>
<dbReference type="OrthoDB" id="437338at2759"/>
<dbReference type="AlphaFoldDB" id="A0A9W6WZ84"/>
<proteinExistence type="predicted"/>
<sequence>MSWLEKNEPWIDWRGKDIGASRPALSDRALLSHVPTSVKSKPWIDWRGKDIGASRPALSDRALLSHVPTSVKSKRVRQDRQGASAPEEFMGFAEVFGVPQEVTVDSVKESAEAPPGVNPSEPREASRSGWASCSPCGGTKSIDPDTDSRHAVRASTDKDKLLRAAHQVGNEVPRGVRNALISWEAGDTASNVGSLVPRQPVKTKQEWKVGEDASRVGNIYPHKASMADGARMRYRRAWVT</sequence>
<accession>A0A9W6WZ84</accession>
<protein>
    <submittedName>
        <fullName evidence="2">Unnamed protein product</fullName>
    </submittedName>
</protein>
<keyword evidence="3" id="KW-1185">Reference proteome</keyword>
<comment type="caution">
    <text evidence="2">The sequence shown here is derived from an EMBL/GenBank/DDBJ whole genome shotgun (WGS) entry which is preliminary data.</text>
</comment>
<gene>
    <name evidence="2" type="ORF">Pfra01_000348000</name>
</gene>
<dbReference type="EMBL" id="BSXT01000266">
    <property type="protein sequence ID" value="GMF22890.1"/>
    <property type="molecule type" value="Genomic_DNA"/>
</dbReference>
<name>A0A9W6WZ84_9STRA</name>
<feature type="region of interest" description="Disordered" evidence="1">
    <location>
        <begin position="108"/>
        <end position="148"/>
    </location>
</feature>
<dbReference type="Proteomes" id="UP001165121">
    <property type="component" value="Unassembled WGS sequence"/>
</dbReference>
<evidence type="ECO:0000256" key="1">
    <source>
        <dbReference type="SAM" id="MobiDB-lite"/>
    </source>
</evidence>